<sequence>MVSRRINYVKFVFAFLIAGAIFFGGLFLGSQLTSLQIHNITSIQEDLKTSLASLELRHDLLKQNICGISDFGLFGAELGDLGRQLADVEKGFGKNKENILKLKEPYFLLEIRHFLLLQEAKNKCGNDIDLVLYFYSNDPKQCEQCDDQGYILSYLQDKIGYEKIKIYSFDIRSQSPSVQTLMDLYNVERVPLVVINDNVYNQFLTLEEIQEILGVADTLG</sequence>
<keyword evidence="1" id="KW-0472">Membrane</keyword>
<dbReference type="Proteomes" id="UP000281261">
    <property type="component" value="Unassembled WGS sequence"/>
</dbReference>
<evidence type="ECO:0000256" key="1">
    <source>
        <dbReference type="SAM" id="Phobius"/>
    </source>
</evidence>
<dbReference type="AlphaFoldDB" id="A0A420ZD88"/>
<protein>
    <recommendedName>
        <fullName evidence="4">Thioredoxin-like fold domain-containing protein</fullName>
    </recommendedName>
</protein>
<dbReference type="EMBL" id="QMNG01000004">
    <property type="protein sequence ID" value="RLC37441.1"/>
    <property type="molecule type" value="Genomic_DNA"/>
</dbReference>
<proteinExistence type="predicted"/>
<dbReference type="SUPFAM" id="SSF52833">
    <property type="entry name" value="Thioredoxin-like"/>
    <property type="match status" value="1"/>
</dbReference>
<reference evidence="2 3" key="1">
    <citation type="submission" date="2018-06" db="EMBL/GenBank/DDBJ databases">
        <title>Extensive metabolic versatility and redundancy in microbially diverse, dynamic hydrothermal sediments.</title>
        <authorList>
            <person name="Dombrowski N."/>
            <person name="Teske A."/>
            <person name="Baker B.J."/>
        </authorList>
    </citation>
    <scope>NUCLEOTIDE SEQUENCE [LARGE SCALE GENOMIC DNA]</scope>
    <source>
        <strain evidence="2">B79_G16</strain>
    </source>
</reference>
<accession>A0A420ZD88</accession>
<evidence type="ECO:0000313" key="2">
    <source>
        <dbReference type="EMBL" id="RLC37441.1"/>
    </source>
</evidence>
<evidence type="ECO:0000313" key="3">
    <source>
        <dbReference type="Proteomes" id="UP000281261"/>
    </source>
</evidence>
<dbReference type="Gene3D" id="3.40.30.10">
    <property type="entry name" value="Glutaredoxin"/>
    <property type="match status" value="1"/>
</dbReference>
<comment type="caution">
    <text evidence="2">The sequence shown here is derived from an EMBL/GenBank/DDBJ whole genome shotgun (WGS) entry which is preliminary data.</text>
</comment>
<gene>
    <name evidence="2" type="ORF">DRH29_01780</name>
</gene>
<name>A0A420ZD88_UNCK3</name>
<keyword evidence="1" id="KW-0812">Transmembrane</keyword>
<organism evidence="2 3">
    <name type="scientific">candidate division Kazan bacterium</name>
    <dbReference type="NCBI Taxonomy" id="2202143"/>
    <lineage>
        <taxon>Bacteria</taxon>
        <taxon>Bacteria division Kazan-3B-28</taxon>
    </lineage>
</organism>
<feature type="transmembrane region" description="Helical" evidence="1">
    <location>
        <begin position="12"/>
        <end position="32"/>
    </location>
</feature>
<evidence type="ECO:0008006" key="4">
    <source>
        <dbReference type="Google" id="ProtNLM"/>
    </source>
</evidence>
<keyword evidence="1" id="KW-1133">Transmembrane helix</keyword>
<dbReference type="InterPro" id="IPR036249">
    <property type="entry name" value="Thioredoxin-like_sf"/>
</dbReference>